<dbReference type="AlphaFoldDB" id="A0AAD4QGA3"/>
<feature type="signal peptide" evidence="1">
    <location>
        <begin position="1"/>
        <end position="23"/>
    </location>
</feature>
<feature type="chain" id="PRO_5042226135" description="Secreted protein" evidence="1">
    <location>
        <begin position="24"/>
        <end position="82"/>
    </location>
</feature>
<sequence>MFNKHMSGRNGLVSIFVIFCCYATNQQHESAHKVLATHLHGCNKCESVPSSRMPLGKNTMRMTIKSNQDLTLPLRSLILLKP</sequence>
<protein>
    <recommendedName>
        <fullName evidence="4">Secreted protein</fullName>
    </recommendedName>
</protein>
<evidence type="ECO:0000256" key="1">
    <source>
        <dbReference type="SAM" id="SignalP"/>
    </source>
</evidence>
<dbReference type="Proteomes" id="UP001203297">
    <property type="component" value="Unassembled WGS sequence"/>
</dbReference>
<evidence type="ECO:0000313" key="3">
    <source>
        <dbReference type="Proteomes" id="UP001203297"/>
    </source>
</evidence>
<keyword evidence="1" id="KW-0732">Signal</keyword>
<accession>A0AAD4QGA3</accession>
<name>A0AAD4QGA3_9AGAM</name>
<reference evidence="2" key="1">
    <citation type="journal article" date="2022" name="New Phytol.">
        <title>Evolutionary transition to the ectomycorrhizal habit in the genomes of a hyperdiverse lineage of mushroom-forming fungi.</title>
        <authorList>
            <person name="Looney B."/>
            <person name="Miyauchi S."/>
            <person name="Morin E."/>
            <person name="Drula E."/>
            <person name="Courty P.E."/>
            <person name="Kohler A."/>
            <person name="Kuo A."/>
            <person name="LaButti K."/>
            <person name="Pangilinan J."/>
            <person name="Lipzen A."/>
            <person name="Riley R."/>
            <person name="Andreopoulos W."/>
            <person name="He G."/>
            <person name="Johnson J."/>
            <person name="Nolan M."/>
            <person name="Tritt A."/>
            <person name="Barry K.W."/>
            <person name="Grigoriev I.V."/>
            <person name="Nagy L.G."/>
            <person name="Hibbett D."/>
            <person name="Henrissat B."/>
            <person name="Matheny P.B."/>
            <person name="Labbe J."/>
            <person name="Martin F.M."/>
        </authorList>
    </citation>
    <scope>NUCLEOTIDE SEQUENCE</scope>
    <source>
        <strain evidence="2">BPL690</strain>
    </source>
</reference>
<evidence type="ECO:0000313" key="2">
    <source>
        <dbReference type="EMBL" id="KAI0288501.1"/>
    </source>
</evidence>
<organism evidence="2 3">
    <name type="scientific">Multifurca ochricompacta</name>
    <dbReference type="NCBI Taxonomy" id="376703"/>
    <lineage>
        <taxon>Eukaryota</taxon>
        <taxon>Fungi</taxon>
        <taxon>Dikarya</taxon>
        <taxon>Basidiomycota</taxon>
        <taxon>Agaricomycotina</taxon>
        <taxon>Agaricomycetes</taxon>
        <taxon>Russulales</taxon>
        <taxon>Russulaceae</taxon>
        <taxon>Multifurca</taxon>
    </lineage>
</organism>
<dbReference type="EMBL" id="WTXG01000461">
    <property type="protein sequence ID" value="KAI0288501.1"/>
    <property type="molecule type" value="Genomic_DNA"/>
</dbReference>
<proteinExistence type="predicted"/>
<comment type="caution">
    <text evidence="2">The sequence shown here is derived from an EMBL/GenBank/DDBJ whole genome shotgun (WGS) entry which is preliminary data.</text>
</comment>
<keyword evidence="3" id="KW-1185">Reference proteome</keyword>
<evidence type="ECO:0008006" key="4">
    <source>
        <dbReference type="Google" id="ProtNLM"/>
    </source>
</evidence>
<gene>
    <name evidence="2" type="ORF">B0F90DRAFT_1802624</name>
</gene>